<keyword evidence="8 10" id="KW-0472">Membrane</keyword>
<dbReference type="Proteomes" id="UP001214250">
    <property type="component" value="Chromosome 2"/>
</dbReference>
<keyword evidence="6 10" id="KW-1133">Transmembrane helix</keyword>
<evidence type="ECO:0000256" key="9">
    <source>
        <dbReference type="ARBA" id="ARBA00031636"/>
    </source>
</evidence>
<feature type="transmembrane region" description="Helical" evidence="10">
    <location>
        <begin position="56"/>
        <end position="77"/>
    </location>
</feature>
<accession>A0ABY7VYS9</accession>
<sequence>MIFHNFIESQKRSWRGPGGIKAVLIQATPIIITQSSDTILMFTDRYLLAGKSPIDMAAALSGGLTSFLSVTLFFGLLSQVNALAGQFTGKKSPVEASLAAGQGIILSCAFAPLLFLTLPFAQDFFSFCGHEGRLLQLETQYYQVLVAAHIITLLRCVLASFFSGIGQPIIIMKSALLGVLVNIPLTYALIFGKWGLPELGIVGAAWATVISSFIVLCILVYYYFCEKYRTSHKTHLSIRYCPDIMKSLMKLGLPAGIEFTLQLSGFNFFILIFASAGPVAAAAITITFSWELLSYLPMTGVQIAVIALSAKYIGMGKTKLAERTSYNALKIAMLYSGTLATIFFIFAPELAMLFTNGEANETSRMASTMLRIACIYMTFDAIHLVYAGILKGAGDLIYPTCLTFVIFWGACILAYIEINVFALDPILVWLTFTALIIIIGILYYLRFRTGIWKTKKILN</sequence>
<feature type="transmembrane region" description="Helical" evidence="10">
    <location>
        <begin position="141"/>
        <end position="162"/>
    </location>
</feature>
<evidence type="ECO:0000313" key="11">
    <source>
        <dbReference type="EMBL" id="WDE99061.1"/>
    </source>
</evidence>
<dbReference type="InterPro" id="IPR048279">
    <property type="entry name" value="MdtK-like"/>
</dbReference>
<keyword evidence="12" id="KW-1185">Reference proteome</keyword>
<evidence type="ECO:0000256" key="8">
    <source>
        <dbReference type="ARBA" id="ARBA00023136"/>
    </source>
</evidence>
<dbReference type="CDD" id="cd13133">
    <property type="entry name" value="MATE_like_7"/>
    <property type="match status" value="1"/>
</dbReference>
<evidence type="ECO:0000256" key="2">
    <source>
        <dbReference type="ARBA" id="ARBA00022448"/>
    </source>
</evidence>
<dbReference type="Pfam" id="PF01554">
    <property type="entry name" value="MatE"/>
    <property type="match status" value="2"/>
</dbReference>
<gene>
    <name evidence="11" type="ORF">PQO03_14585</name>
</gene>
<name>A0ABY7VYS9_9BACT</name>
<feature type="transmembrane region" description="Helical" evidence="10">
    <location>
        <begin position="368"/>
        <end position="389"/>
    </location>
</feature>
<evidence type="ECO:0000256" key="10">
    <source>
        <dbReference type="SAM" id="Phobius"/>
    </source>
</evidence>
<comment type="subcellular location">
    <subcellularLocation>
        <location evidence="1">Cell membrane</location>
        <topology evidence="1">Multi-pass membrane protein</topology>
    </subcellularLocation>
</comment>
<evidence type="ECO:0000256" key="4">
    <source>
        <dbReference type="ARBA" id="ARBA00022475"/>
    </source>
</evidence>
<evidence type="ECO:0000256" key="3">
    <source>
        <dbReference type="ARBA" id="ARBA00022449"/>
    </source>
</evidence>
<protein>
    <recommendedName>
        <fullName evidence="9">Multidrug-efflux transporter</fullName>
    </recommendedName>
</protein>
<dbReference type="InterPro" id="IPR002528">
    <property type="entry name" value="MATE_fam"/>
</dbReference>
<dbReference type="PANTHER" id="PTHR43298:SF2">
    <property type="entry name" value="FMN_FAD EXPORTER YEEO-RELATED"/>
    <property type="match status" value="1"/>
</dbReference>
<feature type="transmembrane region" description="Helical" evidence="10">
    <location>
        <begin position="268"/>
        <end position="289"/>
    </location>
</feature>
<feature type="transmembrane region" description="Helical" evidence="10">
    <location>
        <begin position="295"/>
        <end position="314"/>
    </location>
</feature>
<dbReference type="EMBL" id="CP117812">
    <property type="protein sequence ID" value="WDE99061.1"/>
    <property type="molecule type" value="Genomic_DNA"/>
</dbReference>
<dbReference type="PANTHER" id="PTHR43298">
    <property type="entry name" value="MULTIDRUG RESISTANCE PROTEIN NORM-RELATED"/>
    <property type="match status" value="1"/>
</dbReference>
<evidence type="ECO:0000256" key="5">
    <source>
        <dbReference type="ARBA" id="ARBA00022692"/>
    </source>
</evidence>
<reference evidence="11 12" key="1">
    <citation type="submission" date="2023-02" db="EMBL/GenBank/DDBJ databases">
        <title>Genome sequence of Lentisphaera profundi SAORIC-696.</title>
        <authorList>
            <person name="Kim e."/>
            <person name="Cho J.-C."/>
            <person name="Choi A."/>
            <person name="Kang I."/>
        </authorList>
    </citation>
    <scope>NUCLEOTIDE SEQUENCE [LARGE SCALE GENOMIC DNA]</scope>
    <source>
        <strain evidence="11 12">SAORIC-696</strain>
    </source>
</reference>
<feature type="transmembrane region" description="Helical" evidence="10">
    <location>
        <begin position="174"/>
        <end position="192"/>
    </location>
</feature>
<feature type="transmembrane region" description="Helical" evidence="10">
    <location>
        <begin position="98"/>
        <end position="121"/>
    </location>
</feature>
<dbReference type="PIRSF" id="PIRSF006603">
    <property type="entry name" value="DinF"/>
    <property type="match status" value="1"/>
</dbReference>
<organism evidence="11 12">
    <name type="scientific">Lentisphaera profundi</name>
    <dbReference type="NCBI Taxonomy" id="1658616"/>
    <lineage>
        <taxon>Bacteria</taxon>
        <taxon>Pseudomonadati</taxon>
        <taxon>Lentisphaerota</taxon>
        <taxon>Lentisphaeria</taxon>
        <taxon>Lentisphaerales</taxon>
        <taxon>Lentisphaeraceae</taxon>
        <taxon>Lentisphaera</taxon>
    </lineage>
</organism>
<evidence type="ECO:0000313" key="12">
    <source>
        <dbReference type="Proteomes" id="UP001214250"/>
    </source>
</evidence>
<feature type="transmembrane region" description="Helical" evidence="10">
    <location>
        <begin position="422"/>
        <end position="445"/>
    </location>
</feature>
<evidence type="ECO:0000256" key="7">
    <source>
        <dbReference type="ARBA" id="ARBA00023065"/>
    </source>
</evidence>
<keyword evidence="2" id="KW-0813">Transport</keyword>
<proteinExistence type="predicted"/>
<dbReference type="InterPro" id="IPR050222">
    <property type="entry name" value="MATE_MdtK"/>
</dbReference>
<feature type="transmembrane region" description="Helical" evidence="10">
    <location>
        <begin position="396"/>
        <end position="416"/>
    </location>
</feature>
<keyword evidence="7" id="KW-0406">Ion transport</keyword>
<keyword evidence="5 10" id="KW-0812">Transmembrane</keyword>
<dbReference type="NCBIfam" id="TIGR00797">
    <property type="entry name" value="matE"/>
    <property type="match status" value="1"/>
</dbReference>
<keyword evidence="4" id="KW-1003">Cell membrane</keyword>
<evidence type="ECO:0000256" key="1">
    <source>
        <dbReference type="ARBA" id="ARBA00004651"/>
    </source>
</evidence>
<evidence type="ECO:0000256" key="6">
    <source>
        <dbReference type="ARBA" id="ARBA00022989"/>
    </source>
</evidence>
<dbReference type="RefSeq" id="WP_274153923.1">
    <property type="nucleotide sequence ID" value="NZ_CP117812.1"/>
</dbReference>
<feature type="transmembrane region" description="Helical" evidence="10">
    <location>
        <begin position="204"/>
        <end position="224"/>
    </location>
</feature>
<feature type="transmembrane region" description="Helical" evidence="10">
    <location>
        <begin position="326"/>
        <end position="348"/>
    </location>
</feature>
<keyword evidence="3" id="KW-0050">Antiport</keyword>